<accession>A0A9D1KL15</accession>
<dbReference type="EMBL" id="DVLL01000017">
    <property type="protein sequence ID" value="HIT58972.1"/>
    <property type="molecule type" value="Genomic_DNA"/>
</dbReference>
<evidence type="ECO:0008006" key="3">
    <source>
        <dbReference type="Google" id="ProtNLM"/>
    </source>
</evidence>
<evidence type="ECO:0000313" key="2">
    <source>
        <dbReference type="Proteomes" id="UP000824136"/>
    </source>
</evidence>
<dbReference type="Proteomes" id="UP000824136">
    <property type="component" value="Unassembled WGS sequence"/>
</dbReference>
<gene>
    <name evidence="1" type="ORF">IAC39_04600</name>
</gene>
<dbReference type="AlphaFoldDB" id="A0A9D1KL15"/>
<proteinExistence type="predicted"/>
<reference evidence="1" key="1">
    <citation type="submission" date="2020-10" db="EMBL/GenBank/DDBJ databases">
        <authorList>
            <person name="Gilroy R."/>
        </authorList>
    </citation>
    <scope>NUCLEOTIDE SEQUENCE</scope>
    <source>
        <strain evidence="1">CHK33-4379</strain>
    </source>
</reference>
<name>A0A9D1KL15_9FIRM</name>
<comment type="caution">
    <text evidence="1">The sequence shown here is derived from an EMBL/GenBank/DDBJ whole genome shotgun (WGS) entry which is preliminary data.</text>
</comment>
<organism evidence="1 2">
    <name type="scientific">Candidatus Faeciplasma pullistercoris</name>
    <dbReference type="NCBI Taxonomy" id="2840800"/>
    <lineage>
        <taxon>Bacteria</taxon>
        <taxon>Bacillati</taxon>
        <taxon>Bacillota</taxon>
        <taxon>Clostridia</taxon>
        <taxon>Eubacteriales</taxon>
        <taxon>Oscillospiraceae</taxon>
        <taxon>Oscillospiraceae incertae sedis</taxon>
        <taxon>Candidatus Faeciplasma</taxon>
    </lineage>
</organism>
<protein>
    <recommendedName>
        <fullName evidence="3">MerR family transcriptional regulator</fullName>
    </recommendedName>
</protein>
<reference evidence="1" key="2">
    <citation type="journal article" date="2021" name="PeerJ">
        <title>Extensive microbial diversity within the chicken gut microbiome revealed by metagenomics and culture.</title>
        <authorList>
            <person name="Gilroy R."/>
            <person name="Ravi A."/>
            <person name="Getino M."/>
            <person name="Pursley I."/>
            <person name="Horton D.L."/>
            <person name="Alikhan N.F."/>
            <person name="Baker D."/>
            <person name="Gharbi K."/>
            <person name="Hall N."/>
            <person name="Watson M."/>
            <person name="Adriaenssens E.M."/>
            <person name="Foster-Nyarko E."/>
            <person name="Jarju S."/>
            <person name="Secka A."/>
            <person name="Antonio M."/>
            <person name="Oren A."/>
            <person name="Chaudhuri R.R."/>
            <person name="La Ragione R."/>
            <person name="Hildebrand F."/>
            <person name="Pallen M.J."/>
        </authorList>
    </citation>
    <scope>NUCLEOTIDE SEQUENCE</scope>
    <source>
        <strain evidence="1">CHK33-4379</strain>
    </source>
</reference>
<sequence length="80" mass="9321">MKDKISPSDLILNLEAAGFDRQAIEKYLDCWKCGKTGEQLELLSAKRDSLLEHVHLREKQIDCLDYLIYLIKKSEELPQE</sequence>
<evidence type="ECO:0000313" key="1">
    <source>
        <dbReference type="EMBL" id="HIT58972.1"/>
    </source>
</evidence>